<comment type="caution">
    <text evidence="9">The sequence shown here is derived from an EMBL/GenBank/DDBJ whole genome shotgun (WGS) entry which is preliminary data.</text>
</comment>
<proteinExistence type="inferred from homology"/>
<evidence type="ECO:0000256" key="7">
    <source>
        <dbReference type="SAM" id="Phobius"/>
    </source>
</evidence>
<keyword evidence="10" id="KW-1185">Reference proteome</keyword>
<dbReference type="InterPro" id="IPR006629">
    <property type="entry name" value="LITAF"/>
</dbReference>
<comment type="similarity">
    <text evidence="2">Belongs to the CDIP1/LITAF family.</text>
</comment>
<protein>
    <recommendedName>
        <fullName evidence="8">LITAF domain-containing protein</fullName>
    </recommendedName>
</protein>
<dbReference type="InterPro" id="IPR037519">
    <property type="entry name" value="LITAF_fam"/>
</dbReference>
<evidence type="ECO:0000256" key="4">
    <source>
        <dbReference type="ARBA" id="ARBA00022833"/>
    </source>
</evidence>
<organism evidence="9 10">
    <name type="scientific">Euplotes crassus</name>
    <dbReference type="NCBI Taxonomy" id="5936"/>
    <lineage>
        <taxon>Eukaryota</taxon>
        <taxon>Sar</taxon>
        <taxon>Alveolata</taxon>
        <taxon>Ciliophora</taxon>
        <taxon>Intramacronucleata</taxon>
        <taxon>Spirotrichea</taxon>
        <taxon>Hypotrichia</taxon>
        <taxon>Euplotida</taxon>
        <taxon>Euplotidae</taxon>
        <taxon>Moneuplotes</taxon>
    </lineage>
</organism>
<dbReference type="PANTHER" id="PTHR23292:SF6">
    <property type="entry name" value="FI16602P1-RELATED"/>
    <property type="match status" value="1"/>
</dbReference>
<evidence type="ECO:0000256" key="1">
    <source>
        <dbReference type="ARBA" id="ARBA00004170"/>
    </source>
</evidence>
<dbReference type="GO" id="GO:0008270">
    <property type="term" value="F:zinc ion binding"/>
    <property type="evidence" value="ECO:0007669"/>
    <property type="project" value="TreeGrafter"/>
</dbReference>
<reference evidence="9" key="1">
    <citation type="submission" date="2023-07" db="EMBL/GenBank/DDBJ databases">
        <authorList>
            <consortium name="AG Swart"/>
            <person name="Singh M."/>
            <person name="Singh A."/>
            <person name="Seah K."/>
            <person name="Emmerich C."/>
        </authorList>
    </citation>
    <scope>NUCLEOTIDE SEQUENCE</scope>
    <source>
        <strain evidence="9">DP1</strain>
    </source>
</reference>
<comment type="subcellular location">
    <subcellularLocation>
        <location evidence="1">Membrane</location>
        <topology evidence="1">Peripheral membrane protein</topology>
    </subcellularLocation>
</comment>
<dbReference type="Proteomes" id="UP001295684">
    <property type="component" value="Unassembled WGS sequence"/>
</dbReference>
<dbReference type="EMBL" id="CAMPGE010018695">
    <property type="protein sequence ID" value="CAI2377089.1"/>
    <property type="molecule type" value="Genomic_DNA"/>
</dbReference>
<feature type="compositionally biased region" description="Polar residues" evidence="6">
    <location>
        <begin position="1"/>
        <end position="11"/>
    </location>
</feature>
<name>A0AAD2D176_EUPCR</name>
<keyword evidence="3" id="KW-0479">Metal-binding</keyword>
<dbReference type="SMART" id="SM00714">
    <property type="entry name" value="LITAF"/>
    <property type="match status" value="1"/>
</dbReference>
<accession>A0AAD2D176</accession>
<dbReference type="GO" id="GO:0016020">
    <property type="term" value="C:membrane"/>
    <property type="evidence" value="ECO:0007669"/>
    <property type="project" value="UniProtKB-SubCell"/>
</dbReference>
<feature type="transmembrane region" description="Helical" evidence="7">
    <location>
        <begin position="121"/>
        <end position="144"/>
    </location>
</feature>
<evidence type="ECO:0000313" key="9">
    <source>
        <dbReference type="EMBL" id="CAI2377089.1"/>
    </source>
</evidence>
<keyword evidence="7" id="KW-0812">Transmembrane</keyword>
<evidence type="ECO:0000259" key="8">
    <source>
        <dbReference type="PROSITE" id="PS51837"/>
    </source>
</evidence>
<evidence type="ECO:0000256" key="5">
    <source>
        <dbReference type="ARBA" id="ARBA00023136"/>
    </source>
</evidence>
<evidence type="ECO:0000256" key="2">
    <source>
        <dbReference type="ARBA" id="ARBA00005975"/>
    </source>
</evidence>
<evidence type="ECO:0000313" key="10">
    <source>
        <dbReference type="Proteomes" id="UP001295684"/>
    </source>
</evidence>
<dbReference type="AlphaFoldDB" id="A0AAD2D176"/>
<feature type="region of interest" description="Disordered" evidence="6">
    <location>
        <begin position="1"/>
        <end position="36"/>
    </location>
</feature>
<evidence type="ECO:0000256" key="3">
    <source>
        <dbReference type="ARBA" id="ARBA00022723"/>
    </source>
</evidence>
<dbReference type="PANTHER" id="PTHR23292">
    <property type="entry name" value="LIPOPOLYSACCHARIDE-INDUCED TUMOR NECROSIS FACTOR-ALPHA FACTOR"/>
    <property type="match status" value="1"/>
</dbReference>
<keyword evidence="7" id="KW-1133">Transmembrane helix</keyword>
<dbReference type="PROSITE" id="PS51837">
    <property type="entry name" value="LITAF"/>
    <property type="match status" value="1"/>
</dbReference>
<keyword evidence="5 7" id="KW-0472">Membrane</keyword>
<keyword evidence="4" id="KW-0862">Zinc</keyword>
<dbReference type="Pfam" id="PF10601">
    <property type="entry name" value="zf-LITAF-like"/>
    <property type="match status" value="1"/>
</dbReference>
<feature type="domain" description="LITAF" evidence="8">
    <location>
        <begin position="83"/>
        <end position="166"/>
    </location>
</feature>
<sequence>MEQNQYNSHQPLTGDRGQPLVQQDQPPYYPTALPVETTGQYPVEPPQYQTSQPMGGPTYQGIPQPQYFQAQGYPPHQFGNGGVAPKVTPAMFRGVLTSVFCECPSCGQVTHTRVEEENSPLQWILCLIICVVGLWCCCCIPFCIDNLKAGKHYCSSCGSCIGHIQG</sequence>
<evidence type="ECO:0000256" key="6">
    <source>
        <dbReference type="SAM" id="MobiDB-lite"/>
    </source>
</evidence>
<gene>
    <name evidence="9" type="ORF">ECRASSUSDP1_LOCUS18470</name>
</gene>